<evidence type="ECO:0000256" key="2">
    <source>
        <dbReference type="SAM" id="MobiDB-lite"/>
    </source>
</evidence>
<comment type="caution">
    <text evidence="3">The sequence shown here is derived from an EMBL/GenBank/DDBJ whole genome shotgun (WGS) entry which is preliminary data.</text>
</comment>
<reference evidence="3" key="2">
    <citation type="submission" date="2021-12" db="EMBL/GenBank/DDBJ databases">
        <title>Resequencing data analysis of finger millet.</title>
        <authorList>
            <person name="Hatakeyama M."/>
            <person name="Aluri S."/>
            <person name="Balachadran M.T."/>
            <person name="Sivarajan S.R."/>
            <person name="Poveda L."/>
            <person name="Shimizu-Inatsugi R."/>
            <person name="Schlapbach R."/>
            <person name="Sreeman S.M."/>
            <person name="Shimizu K.K."/>
        </authorList>
    </citation>
    <scope>NUCLEOTIDE SEQUENCE</scope>
</reference>
<dbReference type="InterPro" id="IPR031052">
    <property type="entry name" value="FHY3/FAR1"/>
</dbReference>
<name>A0AAV5DUT9_ELECO</name>
<feature type="region of interest" description="Disordered" evidence="2">
    <location>
        <begin position="218"/>
        <end position="261"/>
    </location>
</feature>
<dbReference type="GO" id="GO:0005634">
    <property type="term" value="C:nucleus"/>
    <property type="evidence" value="ECO:0007669"/>
    <property type="project" value="UniProtKB-SubCell"/>
</dbReference>
<dbReference type="GO" id="GO:0008270">
    <property type="term" value="F:zinc ion binding"/>
    <property type="evidence" value="ECO:0007669"/>
    <property type="project" value="UniProtKB-UniRule"/>
</dbReference>
<comment type="function">
    <text evidence="1">Putative transcription activator involved in regulating light control of development.</text>
</comment>
<keyword evidence="1" id="KW-0862">Zinc</keyword>
<evidence type="ECO:0000313" key="3">
    <source>
        <dbReference type="EMBL" id="GJN13980.1"/>
    </source>
</evidence>
<evidence type="ECO:0000313" key="4">
    <source>
        <dbReference type="Proteomes" id="UP001054889"/>
    </source>
</evidence>
<dbReference type="PANTHER" id="PTHR31669:SF217">
    <property type="entry name" value="PROTEIN FAR1-RELATED SEQUENCE"/>
    <property type="match status" value="1"/>
</dbReference>
<keyword evidence="1" id="KW-0479">Metal-binding</keyword>
<protein>
    <recommendedName>
        <fullName evidence="1">Protein FAR1-RELATED SEQUENCE</fullName>
    </recommendedName>
</protein>
<feature type="compositionally biased region" description="Acidic residues" evidence="2">
    <location>
        <begin position="320"/>
        <end position="337"/>
    </location>
</feature>
<dbReference type="Proteomes" id="UP001054889">
    <property type="component" value="Unassembled WGS sequence"/>
</dbReference>
<feature type="region of interest" description="Disordered" evidence="2">
    <location>
        <begin position="191"/>
        <end position="210"/>
    </location>
</feature>
<gene>
    <name evidence="3" type="primary">gb00748</name>
    <name evidence="3" type="ORF">PR202_gb00748</name>
</gene>
<evidence type="ECO:0000256" key="1">
    <source>
        <dbReference type="RuleBase" id="RU367018"/>
    </source>
</evidence>
<feature type="compositionally biased region" description="Basic and acidic residues" evidence="2">
    <location>
        <begin position="240"/>
        <end position="260"/>
    </location>
</feature>
<keyword evidence="4" id="KW-1185">Reference proteome</keyword>
<comment type="subcellular location">
    <subcellularLocation>
        <location evidence="1">Nucleus</location>
    </subcellularLocation>
</comment>
<dbReference type="AlphaFoldDB" id="A0AAV5DUT9"/>
<comment type="similarity">
    <text evidence="1">Belongs to the FHY3/FAR1 family.</text>
</comment>
<dbReference type="GO" id="GO:0006355">
    <property type="term" value="P:regulation of DNA-templated transcription"/>
    <property type="evidence" value="ECO:0007669"/>
    <property type="project" value="UniProtKB-UniRule"/>
</dbReference>
<feature type="region of interest" description="Disordered" evidence="2">
    <location>
        <begin position="284"/>
        <end position="337"/>
    </location>
</feature>
<dbReference type="EMBL" id="BQKI01000071">
    <property type="protein sequence ID" value="GJN13980.1"/>
    <property type="molecule type" value="Genomic_DNA"/>
</dbReference>
<keyword evidence="1" id="KW-0539">Nucleus</keyword>
<keyword evidence="1" id="KW-0863">Zinc-finger</keyword>
<feature type="compositionally biased region" description="Polar residues" evidence="2">
    <location>
        <begin position="195"/>
        <end position="204"/>
    </location>
</feature>
<sequence>MLPAPGISIAENGSAECTHGCNTVTPPEGISPSAMMKPDPEKTYFHDPMMSAEIMPSEELQFDIREDAYNFYCYYARMAGFDVRITKTHPTVGLFCEHLLKAFTHLQIIKVPPRYILKRYTRDARYHLMWDRNDIVTMGPDCTTEQFRTSKLVSLAMAAVRAYRMSKIGFETGCENLEALTGLAKSIPADIGPSAQGNRTNDGSSDSEDQILASAPPVAEDMEVSMSAPQPARTKGSKRTGKEICCEEPRGRRQKDEKSKQQCKSCGLYTGHYSTTCPLNPVVAARGRGGSRGRRGTMGTKRGRPPINRQLEQDFLQATAEEEEEDIDEEMDSIGDD</sequence>
<reference evidence="3" key="1">
    <citation type="journal article" date="2018" name="DNA Res.">
        <title>Multiple hybrid de novo genome assembly of finger millet, an orphan allotetraploid crop.</title>
        <authorList>
            <person name="Hatakeyama M."/>
            <person name="Aluri S."/>
            <person name="Balachadran M.T."/>
            <person name="Sivarajan S.R."/>
            <person name="Patrignani A."/>
            <person name="Gruter S."/>
            <person name="Poveda L."/>
            <person name="Shimizu-Inatsugi R."/>
            <person name="Baeten J."/>
            <person name="Francoijs K.J."/>
            <person name="Nataraja K.N."/>
            <person name="Reddy Y.A.N."/>
            <person name="Phadnis S."/>
            <person name="Ravikumar R.L."/>
            <person name="Schlapbach R."/>
            <person name="Sreeman S.M."/>
            <person name="Shimizu K.K."/>
        </authorList>
    </citation>
    <scope>NUCLEOTIDE SEQUENCE</scope>
</reference>
<proteinExistence type="inferred from homology"/>
<organism evidence="3 4">
    <name type="scientific">Eleusine coracana subsp. coracana</name>
    <dbReference type="NCBI Taxonomy" id="191504"/>
    <lineage>
        <taxon>Eukaryota</taxon>
        <taxon>Viridiplantae</taxon>
        <taxon>Streptophyta</taxon>
        <taxon>Embryophyta</taxon>
        <taxon>Tracheophyta</taxon>
        <taxon>Spermatophyta</taxon>
        <taxon>Magnoliopsida</taxon>
        <taxon>Liliopsida</taxon>
        <taxon>Poales</taxon>
        <taxon>Poaceae</taxon>
        <taxon>PACMAD clade</taxon>
        <taxon>Chloridoideae</taxon>
        <taxon>Cynodonteae</taxon>
        <taxon>Eleusininae</taxon>
        <taxon>Eleusine</taxon>
    </lineage>
</organism>
<accession>A0AAV5DUT9</accession>
<dbReference type="PANTHER" id="PTHR31669">
    <property type="entry name" value="PROTEIN FAR1-RELATED SEQUENCE 10-RELATED"/>
    <property type="match status" value="1"/>
</dbReference>